<dbReference type="SUPFAM" id="SSF88946">
    <property type="entry name" value="Sigma2 domain of RNA polymerase sigma factors"/>
    <property type="match status" value="1"/>
</dbReference>
<comment type="similarity">
    <text evidence="1 6">Belongs to the sigma-70 factor family. ECF subfamily.</text>
</comment>
<sequence length="190" mass="21482">MTLLAWKRAAPEQAKPTRSFEEEAEPLLPALYNLASWLARVPADAEDLVQETYLKGLRGYAGFEPGSNFKAWIFRILRNTFLTSKTGLESRRTLALEDELSGTEIVPDGAVEWATPESLFLQMSNRAAVEAAMEELPAPLLEVILLCDVEEMKYREIATVLDIPMGTVMSRIARARQRLREQLMAKEVRR</sequence>
<evidence type="ECO:0000259" key="8">
    <source>
        <dbReference type="Pfam" id="PF08281"/>
    </source>
</evidence>
<dbReference type="SUPFAM" id="SSF88659">
    <property type="entry name" value="Sigma3 and sigma4 domains of RNA polymerase sigma factors"/>
    <property type="match status" value="1"/>
</dbReference>
<dbReference type="InterPro" id="IPR014284">
    <property type="entry name" value="RNA_pol_sigma-70_dom"/>
</dbReference>
<dbReference type="GO" id="GO:0006352">
    <property type="term" value="P:DNA-templated transcription initiation"/>
    <property type="evidence" value="ECO:0007669"/>
    <property type="project" value="InterPro"/>
</dbReference>
<dbReference type="Gene3D" id="1.10.1740.10">
    <property type="match status" value="1"/>
</dbReference>
<feature type="domain" description="RNA polymerase sigma factor 70 region 4 type 2" evidence="8">
    <location>
        <begin position="127"/>
        <end position="179"/>
    </location>
</feature>
<dbReference type="InterPro" id="IPR013249">
    <property type="entry name" value="RNA_pol_sigma70_r4_t2"/>
</dbReference>
<gene>
    <name evidence="9" type="ORF">HDF16_001426</name>
</gene>
<dbReference type="PROSITE" id="PS01063">
    <property type="entry name" value="SIGMA70_ECF"/>
    <property type="match status" value="1"/>
</dbReference>
<comment type="caution">
    <text evidence="9">The sequence shown here is derived from an EMBL/GenBank/DDBJ whole genome shotgun (WGS) entry which is preliminary data.</text>
</comment>
<dbReference type="GO" id="GO:0016987">
    <property type="term" value="F:sigma factor activity"/>
    <property type="evidence" value="ECO:0007669"/>
    <property type="project" value="UniProtKB-KW"/>
</dbReference>
<name>A0A7W7ZCA8_9BACT</name>
<dbReference type="PANTHER" id="PTHR43133">
    <property type="entry name" value="RNA POLYMERASE ECF-TYPE SIGMA FACTO"/>
    <property type="match status" value="1"/>
</dbReference>
<evidence type="ECO:0000256" key="5">
    <source>
        <dbReference type="ARBA" id="ARBA00023163"/>
    </source>
</evidence>
<dbReference type="GO" id="GO:0003677">
    <property type="term" value="F:DNA binding"/>
    <property type="evidence" value="ECO:0007669"/>
    <property type="project" value="UniProtKB-KW"/>
</dbReference>
<dbReference type="Pfam" id="PF04542">
    <property type="entry name" value="Sigma70_r2"/>
    <property type="match status" value="1"/>
</dbReference>
<evidence type="ECO:0000256" key="2">
    <source>
        <dbReference type="ARBA" id="ARBA00023015"/>
    </source>
</evidence>
<evidence type="ECO:0000256" key="1">
    <source>
        <dbReference type="ARBA" id="ARBA00010641"/>
    </source>
</evidence>
<evidence type="ECO:0000313" key="10">
    <source>
        <dbReference type="Proteomes" id="UP000540989"/>
    </source>
</evidence>
<protein>
    <recommendedName>
        <fullName evidence="6">RNA polymerase sigma factor</fullName>
    </recommendedName>
</protein>
<keyword evidence="2 6" id="KW-0805">Transcription regulation</keyword>
<evidence type="ECO:0000256" key="6">
    <source>
        <dbReference type="RuleBase" id="RU000716"/>
    </source>
</evidence>
<evidence type="ECO:0000256" key="3">
    <source>
        <dbReference type="ARBA" id="ARBA00023082"/>
    </source>
</evidence>
<feature type="domain" description="RNA polymerase sigma-70 region 2" evidence="7">
    <location>
        <begin position="26"/>
        <end position="83"/>
    </location>
</feature>
<keyword evidence="5 6" id="KW-0804">Transcription</keyword>
<keyword evidence="3 6" id="KW-0731">Sigma factor</keyword>
<keyword evidence="4 6" id="KW-0238">DNA-binding</keyword>
<dbReference type="InterPro" id="IPR000838">
    <property type="entry name" value="RNA_pol_sigma70_ECF_CS"/>
</dbReference>
<dbReference type="CDD" id="cd06171">
    <property type="entry name" value="Sigma70_r4"/>
    <property type="match status" value="1"/>
</dbReference>
<reference evidence="9 10" key="1">
    <citation type="submission" date="2020-08" db="EMBL/GenBank/DDBJ databases">
        <title>Genomic Encyclopedia of Type Strains, Phase IV (KMG-V): Genome sequencing to study the core and pangenomes of soil and plant-associated prokaryotes.</title>
        <authorList>
            <person name="Whitman W."/>
        </authorList>
    </citation>
    <scope>NUCLEOTIDE SEQUENCE [LARGE SCALE GENOMIC DNA]</scope>
    <source>
        <strain evidence="9 10">M8UP14</strain>
    </source>
</reference>
<dbReference type="InterPro" id="IPR013325">
    <property type="entry name" value="RNA_pol_sigma_r2"/>
</dbReference>
<dbReference type="InterPro" id="IPR039425">
    <property type="entry name" value="RNA_pol_sigma-70-like"/>
</dbReference>
<organism evidence="9 10">
    <name type="scientific">Granulicella aggregans</name>
    <dbReference type="NCBI Taxonomy" id="474949"/>
    <lineage>
        <taxon>Bacteria</taxon>
        <taxon>Pseudomonadati</taxon>
        <taxon>Acidobacteriota</taxon>
        <taxon>Terriglobia</taxon>
        <taxon>Terriglobales</taxon>
        <taxon>Acidobacteriaceae</taxon>
        <taxon>Granulicella</taxon>
    </lineage>
</organism>
<dbReference type="EMBL" id="JACHIP010000002">
    <property type="protein sequence ID" value="MBB5056741.1"/>
    <property type="molecule type" value="Genomic_DNA"/>
</dbReference>
<dbReference type="InterPro" id="IPR013324">
    <property type="entry name" value="RNA_pol_sigma_r3/r4-like"/>
</dbReference>
<dbReference type="NCBIfam" id="TIGR02937">
    <property type="entry name" value="sigma70-ECF"/>
    <property type="match status" value="1"/>
</dbReference>
<dbReference type="AlphaFoldDB" id="A0A7W7ZCA8"/>
<dbReference type="PANTHER" id="PTHR43133:SF25">
    <property type="entry name" value="RNA POLYMERASE SIGMA FACTOR RFAY-RELATED"/>
    <property type="match status" value="1"/>
</dbReference>
<dbReference type="InterPro" id="IPR036388">
    <property type="entry name" value="WH-like_DNA-bd_sf"/>
</dbReference>
<evidence type="ECO:0000259" key="7">
    <source>
        <dbReference type="Pfam" id="PF04542"/>
    </source>
</evidence>
<dbReference type="RefSeq" id="WP_184214886.1">
    <property type="nucleotide sequence ID" value="NZ_JACHIP010000002.1"/>
</dbReference>
<accession>A0A7W7ZCA8</accession>
<dbReference type="Gene3D" id="1.10.10.10">
    <property type="entry name" value="Winged helix-like DNA-binding domain superfamily/Winged helix DNA-binding domain"/>
    <property type="match status" value="1"/>
</dbReference>
<proteinExistence type="inferred from homology"/>
<keyword evidence="10" id="KW-1185">Reference proteome</keyword>
<evidence type="ECO:0000313" key="9">
    <source>
        <dbReference type="EMBL" id="MBB5056741.1"/>
    </source>
</evidence>
<evidence type="ECO:0000256" key="4">
    <source>
        <dbReference type="ARBA" id="ARBA00023125"/>
    </source>
</evidence>
<dbReference type="Proteomes" id="UP000540989">
    <property type="component" value="Unassembled WGS sequence"/>
</dbReference>
<dbReference type="InterPro" id="IPR007627">
    <property type="entry name" value="RNA_pol_sigma70_r2"/>
</dbReference>
<dbReference type="Pfam" id="PF08281">
    <property type="entry name" value="Sigma70_r4_2"/>
    <property type="match status" value="1"/>
</dbReference>